<comment type="caution">
    <text evidence="14">The sequence shown here is derived from an EMBL/GenBank/DDBJ whole genome shotgun (WGS) entry which is preliminary data.</text>
</comment>
<feature type="compositionally biased region" description="Polar residues" evidence="11">
    <location>
        <begin position="577"/>
        <end position="587"/>
    </location>
</feature>
<evidence type="ECO:0000256" key="6">
    <source>
        <dbReference type="ARBA" id="ARBA00022824"/>
    </source>
</evidence>
<dbReference type="OrthoDB" id="419768at2759"/>
<dbReference type="CDD" id="cd04052">
    <property type="entry name" value="C2B_Tricalbin-like"/>
    <property type="match status" value="1"/>
</dbReference>
<feature type="region of interest" description="Disordered" evidence="11">
    <location>
        <begin position="1006"/>
        <end position="1103"/>
    </location>
</feature>
<sequence length="1161" mass="127773">MTHKLSEPYSGKNPVPNIATKLTSLVNPERATAAKAEQLQDQSARREEKQTEKTARRLAKGHAMHVTDPTTGEELEIRNADEDSGAGSKGHNVLHQDFPPPNWKQHRDHVLSITNTSIVYSSAAFVGSFLLSTLLSSLTVRIICLLPAVFFAYCLLFRVNKAAEADFEQRIWHAERMRGLAAGSDVDGDGNVTDEERVRESAEWANAVIRGLWPIINTDLFGSLVDMLEDIMQSSAPSFIQSVRVIDLGLGSNAGRITSIRSLPDTTSRDTGEPVNSKDALSEMGISSETISPDDREALDGDHVNLEVSFAYQGLPSGQTAASKAHNIHLLVEFFVGLKGVYGARVPVWVEVTGIVGTARARLQLIPDPPFVKTTMVTLMGLPRITISVVPMSRALPNVMNLPFISGFISSSLDTAAAEYVAPKSLTLDLQRLISGDDIKKDTEAVGVLVIHIHRATGIKKMDTTGSSGAYSFPQCHRPTISDIAATSSADPYVTLTFSRLEKPLYSTRIIKGDCNPVFEETAVLIVDINTVKLREKLSFQLWDSDRMSIDDMMGFAEVDIVELIRERGKPTRRVSPLSSPDSQNRPGSIEYTVGYYGKLPPNKALATDGSDPSLPDDLRNQPEFKDARAVALNDLEAAVLVTPPDPEWPSGLLSVQVHEIRDLSVKTMGKERRGGKGREGEKGQDDGEETAEESEGLPSSYCTISLNDELVYETRVKPITSSPMFNAGTERFVRDWRKAHVTVTVKDSRMRENDVILGTVFLKLSDVFVNASQVTRAYSLENGLGTGRIRISLLFRPVDAKLPSNLLGFDTGTLEIRDVSVQSELAELAKCEIRLKTTTAEAEEKVARKLAETRGDKIVWSPEGPTKLPVRQRYASALLISFRDKSGFKSSGRKALGVLWLRDIVERAEGPVEVSLWRAKEGDYSRLKFNYVPPNGDLAYWDSDKEKAERIGTVALDLVFWPGISEKHHQMLGGAGAKKRAAWDEYNRQKAAGFRDSIGELAAQVPQDHRASESQETQARDGQGRAPVQTDETMTGGPVNTQEGDDEDARQDEEAHGTNTTVSAADVEVASGADNESDGDEGNSRDTNRPESGKKKKGVVGQIKEWRQHEKELHRDHRGIMQAKPARTAEWLKDNIEEGAHAVKDRFKMKARHPDVETEV</sequence>
<feature type="domain" description="SMP-LTD" evidence="13">
    <location>
        <begin position="198"/>
        <end position="431"/>
    </location>
</feature>
<protein>
    <recommendedName>
        <fullName evidence="16">C2 domain-containing protein</fullName>
    </recommendedName>
</protein>
<gene>
    <name evidence="14" type="ORF">BN946_scf184910.g14</name>
</gene>
<dbReference type="Proteomes" id="UP000029665">
    <property type="component" value="Unassembled WGS sequence"/>
</dbReference>
<dbReference type="InterPro" id="IPR035892">
    <property type="entry name" value="C2_domain_sf"/>
</dbReference>
<keyword evidence="7" id="KW-1133">Transmembrane helix</keyword>
<dbReference type="Pfam" id="PF25669">
    <property type="entry name" value="SMP_MUG190-like"/>
    <property type="match status" value="1"/>
</dbReference>
<dbReference type="Pfam" id="PF00168">
    <property type="entry name" value="C2"/>
    <property type="match status" value="2"/>
</dbReference>
<dbReference type="CDD" id="cd21676">
    <property type="entry name" value="SMP_Mug190"/>
    <property type="match status" value="1"/>
</dbReference>
<feature type="region of interest" description="Disordered" evidence="11">
    <location>
        <begin position="666"/>
        <end position="700"/>
    </location>
</feature>
<dbReference type="GO" id="GO:0005789">
    <property type="term" value="C:endoplasmic reticulum membrane"/>
    <property type="evidence" value="ECO:0007669"/>
    <property type="project" value="UniProtKB-SubCell"/>
</dbReference>
<dbReference type="Pfam" id="PF25331">
    <property type="entry name" value="C2_Mug190_3rd"/>
    <property type="match status" value="1"/>
</dbReference>
<evidence type="ECO:0000256" key="5">
    <source>
        <dbReference type="ARBA" id="ARBA00022737"/>
    </source>
</evidence>
<feature type="domain" description="C2" evidence="12">
    <location>
        <begin position="635"/>
        <end position="779"/>
    </location>
</feature>
<evidence type="ECO:0000256" key="10">
    <source>
        <dbReference type="ARBA" id="ARBA00023136"/>
    </source>
</evidence>
<comment type="subcellular location">
    <subcellularLocation>
        <location evidence="1">Endoplasmic reticulum membrane</location>
    </subcellularLocation>
</comment>
<feature type="compositionally biased region" description="Basic and acidic residues" evidence="11">
    <location>
        <begin position="43"/>
        <end position="55"/>
    </location>
</feature>
<evidence type="ECO:0000256" key="11">
    <source>
        <dbReference type="SAM" id="MobiDB-lite"/>
    </source>
</evidence>
<dbReference type="Gene3D" id="2.60.40.150">
    <property type="entry name" value="C2 domain"/>
    <property type="match status" value="2"/>
</dbReference>
<dbReference type="SMART" id="SM00239">
    <property type="entry name" value="C2"/>
    <property type="match status" value="2"/>
</dbReference>
<evidence type="ECO:0000256" key="7">
    <source>
        <dbReference type="ARBA" id="ARBA00022989"/>
    </source>
</evidence>
<dbReference type="SUPFAM" id="SSF49562">
    <property type="entry name" value="C2 domain (Calcium/lipid-binding domain, CaLB)"/>
    <property type="match status" value="2"/>
</dbReference>
<feature type="compositionally biased region" description="Acidic residues" evidence="11">
    <location>
        <begin position="687"/>
        <end position="696"/>
    </location>
</feature>
<dbReference type="STRING" id="5643.A0A060SAY1"/>
<dbReference type="GO" id="GO:0006869">
    <property type="term" value="P:lipid transport"/>
    <property type="evidence" value="ECO:0007669"/>
    <property type="project" value="UniProtKB-KW"/>
</dbReference>
<dbReference type="OMA" id="IMQAKPA"/>
<dbReference type="HOGENOM" id="CLU_002125_2_0_1"/>
<dbReference type="GO" id="GO:0061817">
    <property type="term" value="P:endoplasmic reticulum-plasma membrane tethering"/>
    <property type="evidence" value="ECO:0007669"/>
    <property type="project" value="InterPro"/>
</dbReference>
<keyword evidence="9" id="KW-0446">Lipid-binding</keyword>
<evidence type="ECO:0000259" key="13">
    <source>
        <dbReference type="PROSITE" id="PS51847"/>
    </source>
</evidence>
<evidence type="ECO:0000313" key="14">
    <source>
        <dbReference type="EMBL" id="CDO71515.1"/>
    </source>
</evidence>
<dbReference type="InterPro" id="IPR037765">
    <property type="entry name" value="C2B_Tricalbin"/>
</dbReference>
<name>A0A060SAY1_PYCCI</name>
<keyword evidence="2" id="KW-0813">Transport</keyword>
<dbReference type="AlphaFoldDB" id="A0A060SAY1"/>
<evidence type="ECO:0000256" key="1">
    <source>
        <dbReference type="ARBA" id="ARBA00004586"/>
    </source>
</evidence>
<feature type="region of interest" description="Disordered" evidence="11">
    <location>
        <begin position="1"/>
        <end position="62"/>
    </location>
</feature>
<dbReference type="PROSITE" id="PS50004">
    <property type="entry name" value="C2"/>
    <property type="match status" value="2"/>
</dbReference>
<evidence type="ECO:0000256" key="4">
    <source>
        <dbReference type="ARBA" id="ARBA00022692"/>
    </source>
</evidence>
<evidence type="ECO:0000256" key="2">
    <source>
        <dbReference type="ARBA" id="ARBA00022448"/>
    </source>
</evidence>
<dbReference type="GO" id="GO:0008289">
    <property type="term" value="F:lipid binding"/>
    <property type="evidence" value="ECO:0007669"/>
    <property type="project" value="UniProtKB-KW"/>
</dbReference>
<evidence type="ECO:0000256" key="8">
    <source>
        <dbReference type="ARBA" id="ARBA00023055"/>
    </source>
</evidence>
<feature type="compositionally biased region" description="Basic and acidic residues" evidence="11">
    <location>
        <begin position="1083"/>
        <end position="1094"/>
    </location>
</feature>
<evidence type="ECO:0000256" key="3">
    <source>
        <dbReference type="ARBA" id="ARBA00022553"/>
    </source>
</evidence>
<evidence type="ECO:0000313" key="15">
    <source>
        <dbReference type="Proteomes" id="UP000029665"/>
    </source>
</evidence>
<dbReference type="PROSITE" id="PS51847">
    <property type="entry name" value="SMP"/>
    <property type="match status" value="1"/>
</dbReference>
<evidence type="ECO:0000259" key="12">
    <source>
        <dbReference type="PROSITE" id="PS50004"/>
    </source>
</evidence>
<evidence type="ECO:0008006" key="16">
    <source>
        <dbReference type="Google" id="ProtNLM"/>
    </source>
</evidence>
<keyword evidence="15" id="KW-1185">Reference proteome</keyword>
<organism evidence="14 15">
    <name type="scientific">Pycnoporus cinnabarinus</name>
    <name type="common">Cinnabar-red polypore</name>
    <name type="synonym">Trametes cinnabarina</name>
    <dbReference type="NCBI Taxonomy" id="5643"/>
    <lineage>
        <taxon>Eukaryota</taxon>
        <taxon>Fungi</taxon>
        <taxon>Dikarya</taxon>
        <taxon>Basidiomycota</taxon>
        <taxon>Agaricomycotina</taxon>
        <taxon>Agaricomycetes</taxon>
        <taxon>Polyporales</taxon>
        <taxon>Polyporaceae</taxon>
        <taxon>Trametes</taxon>
    </lineage>
</organism>
<feature type="compositionally biased region" description="Polar residues" evidence="11">
    <location>
        <begin position="1031"/>
        <end position="1043"/>
    </location>
</feature>
<dbReference type="InterPro" id="IPR031468">
    <property type="entry name" value="SMP_LBD"/>
</dbReference>
<feature type="compositionally biased region" description="Basic and acidic residues" evidence="11">
    <location>
        <begin position="666"/>
        <end position="686"/>
    </location>
</feature>
<dbReference type="InterPro" id="IPR000008">
    <property type="entry name" value="C2_dom"/>
</dbReference>
<dbReference type="EMBL" id="CCBP010000102">
    <property type="protein sequence ID" value="CDO71515.1"/>
    <property type="molecule type" value="Genomic_DNA"/>
</dbReference>
<dbReference type="PANTHER" id="PTHR47348">
    <property type="entry name" value="MEIOTICALLY UP-REGULATED GENE 190 PROTEIN"/>
    <property type="match status" value="1"/>
</dbReference>
<dbReference type="InterPro" id="IPR057349">
    <property type="entry name" value="C2_Mug190_3rd"/>
</dbReference>
<accession>A0A060SAY1</accession>
<keyword evidence="5" id="KW-0677">Repeat</keyword>
<dbReference type="PANTHER" id="PTHR47348:SF3">
    <property type="entry name" value="MEIOTICALLY UP-REGULATED GENE 190 PROTEIN"/>
    <property type="match status" value="1"/>
</dbReference>
<keyword evidence="3" id="KW-0597">Phosphoprotein</keyword>
<reference evidence="14" key="1">
    <citation type="submission" date="2014-01" db="EMBL/GenBank/DDBJ databases">
        <title>The genome of the white-rot fungus Pycnoporus cinnabarinus: a basidiomycete model with a versatile arsenal for lignocellulosic biomass breakdown.</title>
        <authorList>
            <person name="Levasseur A."/>
            <person name="Lomascolo A."/>
            <person name="Ruiz-Duenas F.J."/>
            <person name="Uzan E."/>
            <person name="Piumi F."/>
            <person name="Kues U."/>
            <person name="Ram A.F.J."/>
            <person name="Murat C."/>
            <person name="Haon M."/>
            <person name="Benoit I."/>
            <person name="Arfi Y."/>
            <person name="Chevret D."/>
            <person name="Drula E."/>
            <person name="Kwon M.J."/>
            <person name="Gouret P."/>
            <person name="Lesage-Meessen L."/>
            <person name="Lombard V."/>
            <person name="Mariette J."/>
            <person name="Noirot C."/>
            <person name="Park J."/>
            <person name="Patyshakuliyeva A."/>
            <person name="Wieneger R.A.B."/>
            <person name="Wosten H.A.B."/>
            <person name="Martin F."/>
            <person name="Coutinho P.M."/>
            <person name="de Vries R."/>
            <person name="Martinez A.T."/>
            <person name="Klopp C."/>
            <person name="Pontarotti P."/>
            <person name="Henrissat B."/>
            <person name="Record E."/>
        </authorList>
    </citation>
    <scope>NUCLEOTIDE SEQUENCE [LARGE SCALE GENOMIC DNA]</scope>
    <source>
        <strain evidence="14">BRFM137</strain>
    </source>
</reference>
<keyword evidence="10" id="KW-0472">Membrane</keyword>
<feature type="region of interest" description="Disordered" evidence="11">
    <location>
        <begin position="570"/>
        <end position="594"/>
    </location>
</feature>
<keyword evidence="6" id="KW-0256">Endoplasmic reticulum</keyword>
<proteinExistence type="predicted"/>
<evidence type="ECO:0000256" key="9">
    <source>
        <dbReference type="ARBA" id="ARBA00023121"/>
    </source>
</evidence>
<feature type="domain" description="C2" evidence="12">
    <location>
        <begin position="429"/>
        <end position="576"/>
    </location>
</feature>
<keyword evidence="4" id="KW-0812">Transmembrane</keyword>
<feature type="region of interest" description="Disordered" evidence="11">
    <location>
        <begin position="261"/>
        <end position="285"/>
    </location>
</feature>
<feature type="compositionally biased region" description="Basic and acidic residues" evidence="11">
    <location>
        <begin position="1008"/>
        <end position="1024"/>
    </location>
</feature>
<keyword evidence="8" id="KW-0445">Lipid transport</keyword>